<dbReference type="HAMAP" id="MF_01031">
    <property type="entry name" value="LeuD_type1"/>
    <property type="match status" value="1"/>
</dbReference>
<dbReference type="NCBIfam" id="TIGR00171">
    <property type="entry name" value="leuD"/>
    <property type="match status" value="1"/>
</dbReference>
<dbReference type="Proteomes" id="UP000230859">
    <property type="component" value="Unassembled WGS sequence"/>
</dbReference>
<proteinExistence type="inferred from homology"/>
<comment type="function">
    <text evidence="2 10">Catalyzes the isomerization between 2-isopropylmalate and 3-isopropylmalate, via the formation of 2-isopropylmaleate.</text>
</comment>
<comment type="caution">
    <text evidence="12">The sequence shown here is derived from an EMBL/GenBank/DDBJ whole genome shotgun (WGS) entry which is preliminary data.</text>
</comment>
<gene>
    <name evidence="10 12" type="primary">leuD</name>
    <name evidence="12" type="ORF">COV74_07630</name>
</gene>
<dbReference type="GO" id="GO:0009098">
    <property type="term" value="P:L-leucine biosynthetic process"/>
    <property type="evidence" value="ECO:0007669"/>
    <property type="project" value="UniProtKB-UniRule"/>
</dbReference>
<dbReference type="SUPFAM" id="SSF52016">
    <property type="entry name" value="LeuD/IlvD-like"/>
    <property type="match status" value="1"/>
</dbReference>
<dbReference type="PANTHER" id="PTHR43345">
    <property type="entry name" value="3-ISOPROPYLMALATE DEHYDRATASE SMALL SUBUNIT 2-RELATED-RELATED"/>
    <property type="match status" value="1"/>
</dbReference>
<comment type="subunit">
    <text evidence="5 10">Heterodimer of LeuC and LeuD.</text>
</comment>
<comment type="pathway">
    <text evidence="3 10">Amino-acid biosynthesis; L-leucine biosynthesis; L-leucine from 3-methyl-2-oxobutanoate: step 2/4.</text>
</comment>
<evidence type="ECO:0000256" key="3">
    <source>
        <dbReference type="ARBA" id="ARBA00004729"/>
    </source>
</evidence>
<organism evidence="12 13">
    <name type="scientific">Candidatus Abzuiibacterium crystallinum</name>
    <dbReference type="NCBI Taxonomy" id="1974748"/>
    <lineage>
        <taxon>Bacteria</taxon>
        <taxon>Pseudomonadati</taxon>
        <taxon>Candidatus Omnitrophota</taxon>
        <taxon>Candidatus Abzuiibacterium</taxon>
    </lineage>
</organism>
<dbReference type="UniPathway" id="UPA00048">
    <property type="reaction ID" value="UER00071"/>
</dbReference>
<dbReference type="PANTHER" id="PTHR43345:SF5">
    <property type="entry name" value="3-ISOPROPYLMALATE DEHYDRATASE SMALL SUBUNIT"/>
    <property type="match status" value="1"/>
</dbReference>
<name>A0A2H0LPS3_9BACT</name>
<keyword evidence="6 10" id="KW-0432">Leucine biosynthesis</keyword>
<dbReference type="Pfam" id="PF00694">
    <property type="entry name" value="Aconitase_C"/>
    <property type="match status" value="1"/>
</dbReference>
<evidence type="ECO:0000256" key="8">
    <source>
        <dbReference type="ARBA" id="ARBA00023239"/>
    </source>
</evidence>
<comment type="catalytic activity">
    <reaction evidence="1 10">
        <text>(2R,3S)-3-isopropylmalate = (2S)-2-isopropylmalate</text>
        <dbReference type="Rhea" id="RHEA:32287"/>
        <dbReference type="ChEBI" id="CHEBI:1178"/>
        <dbReference type="ChEBI" id="CHEBI:35121"/>
        <dbReference type="EC" id="4.2.1.33"/>
    </reaction>
</comment>
<evidence type="ECO:0000256" key="9">
    <source>
        <dbReference type="ARBA" id="ARBA00023304"/>
    </source>
</evidence>
<dbReference type="EC" id="4.2.1.33" evidence="10"/>
<dbReference type="InterPro" id="IPR050075">
    <property type="entry name" value="LeuD"/>
</dbReference>
<dbReference type="GO" id="GO:0003861">
    <property type="term" value="F:3-isopropylmalate dehydratase activity"/>
    <property type="evidence" value="ECO:0007669"/>
    <property type="project" value="UniProtKB-UniRule"/>
</dbReference>
<dbReference type="InterPro" id="IPR033940">
    <property type="entry name" value="IPMI_Swivel"/>
</dbReference>
<keyword evidence="7 10" id="KW-0028">Amino-acid biosynthesis</keyword>
<protein>
    <recommendedName>
        <fullName evidence="10">3-isopropylmalate dehydratase small subunit</fullName>
        <ecNumber evidence="10">4.2.1.33</ecNumber>
    </recommendedName>
    <alternativeName>
        <fullName evidence="10">Alpha-IPM isomerase</fullName>
        <shortName evidence="10">IPMI</shortName>
    </alternativeName>
    <alternativeName>
        <fullName evidence="10">Isopropylmalate isomerase</fullName>
    </alternativeName>
</protein>
<dbReference type="EMBL" id="PCVY01000063">
    <property type="protein sequence ID" value="PIQ85684.1"/>
    <property type="molecule type" value="Genomic_DNA"/>
</dbReference>
<evidence type="ECO:0000256" key="4">
    <source>
        <dbReference type="ARBA" id="ARBA00009845"/>
    </source>
</evidence>
<evidence type="ECO:0000313" key="13">
    <source>
        <dbReference type="Proteomes" id="UP000230859"/>
    </source>
</evidence>
<dbReference type="Gene3D" id="3.20.19.10">
    <property type="entry name" value="Aconitase, domain 4"/>
    <property type="match status" value="1"/>
</dbReference>
<evidence type="ECO:0000259" key="11">
    <source>
        <dbReference type="Pfam" id="PF00694"/>
    </source>
</evidence>
<evidence type="ECO:0000256" key="2">
    <source>
        <dbReference type="ARBA" id="ARBA00002695"/>
    </source>
</evidence>
<evidence type="ECO:0000313" key="12">
    <source>
        <dbReference type="EMBL" id="PIQ85684.1"/>
    </source>
</evidence>
<evidence type="ECO:0000256" key="1">
    <source>
        <dbReference type="ARBA" id="ARBA00000491"/>
    </source>
</evidence>
<sequence length="213" mass="24366">MKPFENFTGLIGVLDRANVDTDQIIPKQFLKSIQRTGFGKDLFYDWRYLTDGKPNPDFPLNQNRFRGSSILVVRNNFGCGSSREHAVWAIQQDGYRAVVAPRVERQGNVVPAFADIFKNNCSKNGLLTIELSEHEVDRIFDLVNQTPGLRASIDLKQQTLVLETSPKVTFKFEIDSAVKERFIHGHDDIGMTLTYESQIKEFETKHHTQRYGT</sequence>
<accession>A0A2H0LPS3</accession>
<reference evidence="12 13" key="1">
    <citation type="submission" date="2017-09" db="EMBL/GenBank/DDBJ databases">
        <title>Depth-based differentiation of microbial function through sediment-hosted aquifers and enrichment of novel symbionts in the deep terrestrial subsurface.</title>
        <authorList>
            <person name="Probst A.J."/>
            <person name="Ladd B."/>
            <person name="Jarett J.K."/>
            <person name="Geller-Mcgrath D.E."/>
            <person name="Sieber C.M."/>
            <person name="Emerson J.B."/>
            <person name="Anantharaman K."/>
            <person name="Thomas B.C."/>
            <person name="Malmstrom R."/>
            <person name="Stieglmeier M."/>
            <person name="Klingl A."/>
            <person name="Woyke T."/>
            <person name="Ryan C.M."/>
            <person name="Banfield J.F."/>
        </authorList>
    </citation>
    <scope>NUCLEOTIDE SEQUENCE [LARGE SCALE GENOMIC DNA]</scope>
    <source>
        <strain evidence="12">CG11_big_fil_rev_8_21_14_0_20_45_26</strain>
    </source>
</reference>
<dbReference type="AlphaFoldDB" id="A0A2H0LPS3"/>
<evidence type="ECO:0000256" key="6">
    <source>
        <dbReference type="ARBA" id="ARBA00022430"/>
    </source>
</evidence>
<evidence type="ECO:0000256" key="7">
    <source>
        <dbReference type="ARBA" id="ARBA00022605"/>
    </source>
</evidence>
<keyword evidence="9 10" id="KW-0100">Branched-chain amino acid biosynthesis</keyword>
<evidence type="ECO:0000256" key="5">
    <source>
        <dbReference type="ARBA" id="ARBA00011271"/>
    </source>
</evidence>
<dbReference type="GO" id="GO:0009316">
    <property type="term" value="C:3-isopropylmalate dehydratase complex"/>
    <property type="evidence" value="ECO:0007669"/>
    <property type="project" value="InterPro"/>
</dbReference>
<comment type="similarity">
    <text evidence="4 10">Belongs to the LeuD family. LeuD type 1 subfamily.</text>
</comment>
<keyword evidence="8 10" id="KW-0456">Lyase</keyword>
<feature type="domain" description="Aconitase A/isopropylmalate dehydratase small subunit swivel" evidence="11">
    <location>
        <begin position="1"/>
        <end position="133"/>
    </location>
</feature>
<dbReference type="FunFam" id="3.20.19.10:FF:000003">
    <property type="entry name" value="3-isopropylmalate dehydratase small subunit"/>
    <property type="match status" value="1"/>
</dbReference>
<dbReference type="InterPro" id="IPR015928">
    <property type="entry name" value="Aconitase/3IPM_dehydase_swvl"/>
</dbReference>
<dbReference type="NCBIfam" id="NF002458">
    <property type="entry name" value="PRK01641.1"/>
    <property type="match status" value="1"/>
</dbReference>
<dbReference type="InterPro" id="IPR004431">
    <property type="entry name" value="3-IsopropMal_deHydase_ssu"/>
</dbReference>
<dbReference type="CDD" id="cd01577">
    <property type="entry name" value="IPMI_Swivel"/>
    <property type="match status" value="1"/>
</dbReference>
<evidence type="ECO:0000256" key="10">
    <source>
        <dbReference type="HAMAP-Rule" id="MF_01031"/>
    </source>
</evidence>
<dbReference type="InterPro" id="IPR000573">
    <property type="entry name" value="AconitaseA/IPMdHydase_ssu_swvl"/>
</dbReference>